<feature type="compositionally biased region" description="Pro residues" evidence="1">
    <location>
        <begin position="65"/>
        <end position="81"/>
    </location>
</feature>
<feature type="region of interest" description="Disordered" evidence="1">
    <location>
        <begin position="33"/>
        <end position="105"/>
    </location>
</feature>
<dbReference type="RefSeq" id="XP_024327608.1">
    <property type="nucleotide sequence ID" value="XM_024464796.1"/>
</dbReference>
<name>A0A177AJU7_9PEZI</name>
<accession>A0A177AJU7</accession>
<organism evidence="2">
    <name type="scientific">Pseudogymnoascus destructans</name>
    <dbReference type="NCBI Taxonomy" id="655981"/>
    <lineage>
        <taxon>Eukaryota</taxon>
        <taxon>Fungi</taxon>
        <taxon>Dikarya</taxon>
        <taxon>Ascomycota</taxon>
        <taxon>Pezizomycotina</taxon>
        <taxon>Leotiomycetes</taxon>
        <taxon>Thelebolales</taxon>
        <taxon>Thelebolaceae</taxon>
        <taxon>Pseudogymnoascus</taxon>
    </lineage>
</organism>
<dbReference type="EMBL" id="KV441387">
    <property type="protein sequence ID" value="OAF62336.1"/>
    <property type="molecule type" value="Genomic_DNA"/>
</dbReference>
<sequence>MISLITHLIVNHSYPSTHTPSKKPRHETAAVAALPAITSSPPTKTDMIKYQYQPHPSHRQAPHLAPAPPPSPSSPPTPPASPSLRPALPTPPQKGPSPHDRVRLT</sequence>
<reference evidence="2" key="1">
    <citation type="submission" date="2016-03" db="EMBL/GenBank/DDBJ databases">
        <title>Updated assembly of Pseudogymnoascus destructans, the fungus causing white-nose syndrome of bats.</title>
        <authorList>
            <person name="Palmer J.M."/>
            <person name="Drees K.P."/>
            <person name="Foster J.T."/>
            <person name="Lindner D.L."/>
        </authorList>
    </citation>
    <scope>NUCLEOTIDE SEQUENCE [LARGE SCALE GENOMIC DNA]</scope>
    <source>
        <strain evidence="2">20631-21</strain>
    </source>
</reference>
<dbReference type="Proteomes" id="UP000077154">
    <property type="component" value="Unassembled WGS sequence"/>
</dbReference>
<proteinExistence type="predicted"/>
<dbReference type="GeneID" id="36284203"/>
<evidence type="ECO:0000256" key="1">
    <source>
        <dbReference type="SAM" id="MobiDB-lite"/>
    </source>
</evidence>
<evidence type="ECO:0000313" key="2">
    <source>
        <dbReference type="EMBL" id="OAF62336.1"/>
    </source>
</evidence>
<gene>
    <name evidence="2" type="ORF">VC83_01111</name>
</gene>
<protein>
    <submittedName>
        <fullName evidence="2">Uncharacterized protein</fullName>
    </submittedName>
</protein>
<dbReference type="AlphaFoldDB" id="A0A177AJU7"/>